<sequence>MARPILSRIALMTAFAAISALSALANPAWAALDIGDPVPKFTANAALGGKTFRYSLADALAKGPVVLYFFPAADSNDCSIEAHAFAEAVDQFAALGATVIGVSADDIDTLSKFSVKSCQSRFPVASDEAKTVINGFDALMQTRPDFANRLSYVISTDGKVAYYYQNLNPDKHVERMLNAVRALPKATAAK</sequence>
<evidence type="ECO:0000313" key="14">
    <source>
        <dbReference type="EMBL" id="KIQ37531.1"/>
    </source>
</evidence>
<dbReference type="GO" id="GO:0008379">
    <property type="term" value="F:thioredoxin peroxidase activity"/>
    <property type="evidence" value="ECO:0007669"/>
    <property type="project" value="TreeGrafter"/>
</dbReference>
<feature type="domain" description="Thioredoxin" evidence="13">
    <location>
        <begin position="32"/>
        <end position="185"/>
    </location>
</feature>
<keyword evidence="5" id="KW-0560">Oxidoreductase</keyword>
<dbReference type="CDD" id="cd03017">
    <property type="entry name" value="PRX_BCP"/>
    <property type="match status" value="1"/>
</dbReference>
<dbReference type="PANTHER" id="PTHR42801">
    <property type="entry name" value="THIOREDOXIN-DEPENDENT PEROXIDE REDUCTASE"/>
    <property type="match status" value="1"/>
</dbReference>
<proteinExistence type="inferred from homology"/>
<evidence type="ECO:0000256" key="12">
    <source>
        <dbReference type="SAM" id="SignalP"/>
    </source>
</evidence>
<dbReference type="GO" id="GO:0034599">
    <property type="term" value="P:cellular response to oxidative stress"/>
    <property type="evidence" value="ECO:0007669"/>
    <property type="project" value="TreeGrafter"/>
</dbReference>
<dbReference type="OrthoDB" id="5572803at2"/>
<evidence type="ECO:0000313" key="15">
    <source>
        <dbReference type="Proteomes" id="UP000032067"/>
    </source>
</evidence>
<evidence type="ECO:0000256" key="4">
    <source>
        <dbReference type="ARBA" id="ARBA00022862"/>
    </source>
</evidence>
<dbReference type="EMBL" id="JXQQ01000001">
    <property type="protein sequence ID" value="KIQ37531.1"/>
    <property type="molecule type" value="Genomic_DNA"/>
</dbReference>
<dbReference type="Pfam" id="PF00578">
    <property type="entry name" value="AhpC-TSA"/>
    <property type="match status" value="1"/>
</dbReference>
<evidence type="ECO:0000256" key="8">
    <source>
        <dbReference type="ARBA" id="ARBA00032824"/>
    </source>
</evidence>
<name>A0A0D0MYC9_VARPD</name>
<reference evidence="14 15" key="1">
    <citation type="submission" date="2014-12" db="EMBL/GenBank/DDBJ databases">
        <title>16Stimator: statistical estimation of ribosomal gene copy numbers from draft genome assemblies.</title>
        <authorList>
            <person name="Perisin M.A."/>
            <person name="Vetter M."/>
            <person name="Gilbert J.A."/>
            <person name="Bergelson J."/>
        </authorList>
    </citation>
    <scope>NUCLEOTIDE SEQUENCE [LARGE SCALE GENOMIC DNA]</scope>
    <source>
        <strain evidence="14 15">MEDvA23</strain>
    </source>
</reference>
<dbReference type="GO" id="GO:0045454">
    <property type="term" value="P:cell redox homeostasis"/>
    <property type="evidence" value="ECO:0007669"/>
    <property type="project" value="TreeGrafter"/>
</dbReference>
<dbReference type="GO" id="GO:0005737">
    <property type="term" value="C:cytoplasm"/>
    <property type="evidence" value="ECO:0007669"/>
    <property type="project" value="TreeGrafter"/>
</dbReference>
<comment type="catalytic activity">
    <reaction evidence="11">
        <text>a hydroperoxide + [thioredoxin]-dithiol = an alcohol + [thioredoxin]-disulfide + H2O</text>
        <dbReference type="Rhea" id="RHEA:62620"/>
        <dbReference type="Rhea" id="RHEA-COMP:10698"/>
        <dbReference type="Rhea" id="RHEA-COMP:10700"/>
        <dbReference type="ChEBI" id="CHEBI:15377"/>
        <dbReference type="ChEBI" id="CHEBI:29950"/>
        <dbReference type="ChEBI" id="CHEBI:30879"/>
        <dbReference type="ChEBI" id="CHEBI:35924"/>
        <dbReference type="ChEBI" id="CHEBI:50058"/>
        <dbReference type="EC" id="1.11.1.24"/>
    </reaction>
</comment>
<evidence type="ECO:0000256" key="3">
    <source>
        <dbReference type="ARBA" id="ARBA00022559"/>
    </source>
</evidence>
<dbReference type="PROSITE" id="PS51352">
    <property type="entry name" value="THIOREDOXIN_2"/>
    <property type="match status" value="1"/>
</dbReference>
<gene>
    <name evidence="14" type="ORF">RT97_00110</name>
</gene>
<evidence type="ECO:0000256" key="6">
    <source>
        <dbReference type="ARBA" id="ARBA00023157"/>
    </source>
</evidence>
<dbReference type="Gene3D" id="3.40.30.10">
    <property type="entry name" value="Glutaredoxin"/>
    <property type="match status" value="1"/>
</dbReference>
<feature type="chain" id="PRO_5002217127" description="thioredoxin-dependent peroxiredoxin" evidence="12">
    <location>
        <begin position="31"/>
        <end position="190"/>
    </location>
</feature>
<organism evidence="14 15">
    <name type="scientific">Variovorax paradoxus</name>
    <dbReference type="NCBI Taxonomy" id="34073"/>
    <lineage>
        <taxon>Bacteria</taxon>
        <taxon>Pseudomonadati</taxon>
        <taxon>Pseudomonadota</taxon>
        <taxon>Betaproteobacteria</taxon>
        <taxon>Burkholderiales</taxon>
        <taxon>Comamonadaceae</taxon>
        <taxon>Variovorax</taxon>
    </lineage>
</organism>
<dbReference type="InterPro" id="IPR050924">
    <property type="entry name" value="Peroxiredoxin_BCP/PrxQ"/>
</dbReference>
<dbReference type="PANTHER" id="PTHR42801:SF4">
    <property type="entry name" value="AHPC_TSA FAMILY PROTEIN"/>
    <property type="match status" value="1"/>
</dbReference>
<evidence type="ECO:0000259" key="13">
    <source>
        <dbReference type="PROSITE" id="PS51352"/>
    </source>
</evidence>
<dbReference type="InterPro" id="IPR000866">
    <property type="entry name" value="AhpC/TSA"/>
</dbReference>
<protein>
    <recommendedName>
        <fullName evidence="2">thioredoxin-dependent peroxiredoxin</fullName>
        <ecNumber evidence="2">1.11.1.24</ecNumber>
    </recommendedName>
    <alternativeName>
        <fullName evidence="8">Thioredoxin peroxidase</fullName>
    </alternativeName>
    <alternativeName>
        <fullName evidence="10">Thioredoxin-dependent peroxiredoxin Bcp</fullName>
    </alternativeName>
</protein>
<dbReference type="InterPro" id="IPR013766">
    <property type="entry name" value="Thioredoxin_domain"/>
</dbReference>
<comment type="function">
    <text evidence="1">Thiol-specific peroxidase that catalyzes the reduction of hydrogen peroxide and organic hydroperoxides to water and alcohols, respectively. Plays a role in cell protection against oxidative stress by detoxifying peroxides and as sensor of hydrogen peroxide-mediated signaling events.</text>
</comment>
<evidence type="ECO:0000256" key="5">
    <source>
        <dbReference type="ARBA" id="ARBA00023002"/>
    </source>
</evidence>
<evidence type="ECO:0000256" key="2">
    <source>
        <dbReference type="ARBA" id="ARBA00013017"/>
    </source>
</evidence>
<evidence type="ECO:0000256" key="11">
    <source>
        <dbReference type="ARBA" id="ARBA00049091"/>
    </source>
</evidence>
<accession>A0A0D0MYC9</accession>
<keyword evidence="4" id="KW-0049">Antioxidant</keyword>
<keyword evidence="6" id="KW-1015">Disulfide bond</keyword>
<dbReference type="EC" id="1.11.1.24" evidence="2"/>
<dbReference type="SUPFAM" id="SSF52833">
    <property type="entry name" value="Thioredoxin-like"/>
    <property type="match status" value="1"/>
</dbReference>
<evidence type="ECO:0000256" key="1">
    <source>
        <dbReference type="ARBA" id="ARBA00003330"/>
    </source>
</evidence>
<feature type="signal peptide" evidence="12">
    <location>
        <begin position="1"/>
        <end position="30"/>
    </location>
</feature>
<dbReference type="RefSeq" id="WP_042576750.1">
    <property type="nucleotide sequence ID" value="NZ_JXQQ01000001.1"/>
</dbReference>
<evidence type="ECO:0000256" key="9">
    <source>
        <dbReference type="ARBA" id="ARBA00038489"/>
    </source>
</evidence>
<evidence type="ECO:0000256" key="10">
    <source>
        <dbReference type="ARBA" id="ARBA00042639"/>
    </source>
</evidence>
<keyword evidence="7" id="KW-0676">Redox-active center</keyword>
<comment type="similarity">
    <text evidence="9">Belongs to the peroxiredoxin family. BCP/PrxQ subfamily.</text>
</comment>
<dbReference type="InterPro" id="IPR036249">
    <property type="entry name" value="Thioredoxin-like_sf"/>
</dbReference>
<keyword evidence="3" id="KW-0575">Peroxidase</keyword>
<evidence type="ECO:0000256" key="7">
    <source>
        <dbReference type="ARBA" id="ARBA00023284"/>
    </source>
</evidence>
<keyword evidence="12" id="KW-0732">Signal</keyword>
<dbReference type="AlphaFoldDB" id="A0A0D0MYC9"/>
<comment type="caution">
    <text evidence="14">The sequence shown here is derived from an EMBL/GenBank/DDBJ whole genome shotgun (WGS) entry which is preliminary data.</text>
</comment>
<dbReference type="Proteomes" id="UP000032067">
    <property type="component" value="Unassembled WGS sequence"/>
</dbReference>